<dbReference type="GO" id="GO:0016301">
    <property type="term" value="F:kinase activity"/>
    <property type="evidence" value="ECO:0007669"/>
    <property type="project" value="UniProtKB-KW"/>
</dbReference>
<accession>A0A834WF71</accession>
<evidence type="ECO:0000313" key="4">
    <source>
        <dbReference type="Proteomes" id="UP000634136"/>
    </source>
</evidence>
<dbReference type="Pfam" id="PF04434">
    <property type="entry name" value="SWIM"/>
    <property type="match status" value="1"/>
</dbReference>
<dbReference type="InterPro" id="IPR013083">
    <property type="entry name" value="Znf_RING/FYVE/PHD"/>
</dbReference>
<keyword evidence="3" id="KW-0418">Kinase</keyword>
<dbReference type="SUPFAM" id="SSF57850">
    <property type="entry name" value="RING/U-box"/>
    <property type="match status" value="1"/>
</dbReference>
<evidence type="ECO:0000313" key="3">
    <source>
        <dbReference type="EMBL" id="KAF7817116.1"/>
    </source>
</evidence>
<sequence>MDSLSSSTNTSSFPRFKHSQPISDRILRALRHRLLLLHRSDSSFFILGATGNVYTVTLSSFPSCSCPDRTSPCKHILFVFIRVLGVSLDDVSLRRRSLRPCHLRRLLTTPTSPDSVAGAALRERFHQLFFTQRQGSGSGSGTSSASSIEVEDGSTCPICLEEMGKEDMVVACATCRNPIHEDCLDDIHNMPQTVTAGDRDGGGSPCSA</sequence>
<protein>
    <submittedName>
        <fullName evidence="3">Mitogen-activated protein kinase kinase kinase 1</fullName>
    </submittedName>
</protein>
<dbReference type="PANTHER" id="PTHR21540">
    <property type="entry name" value="RING FINGER AND SWIM DOMAIN-CONTAINING PROTEIN 2"/>
    <property type="match status" value="1"/>
</dbReference>
<dbReference type="OrthoDB" id="2122982at2759"/>
<gene>
    <name evidence="3" type="ORF">G2W53_031085</name>
</gene>
<organism evidence="3 4">
    <name type="scientific">Senna tora</name>
    <dbReference type="NCBI Taxonomy" id="362788"/>
    <lineage>
        <taxon>Eukaryota</taxon>
        <taxon>Viridiplantae</taxon>
        <taxon>Streptophyta</taxon>
        <taxon>Embryophyta</taxon>
        <taxon>Tracheophyta</taxon>
        <taxon>Spermatophyta</taxon>
        <taxon>Magnoliopsida</taxon>
        <taxon>eudicotyledons</taxon>
        <taxon>Gunneridae</taxon>
        <taxon>Pentapetalae</taxon>
        <taxon>rosids</taxon>
        <taxon>fabids</taxon>
        <taxon>Fabales</taxon>
        <taxon>Fabaceae</taxon>
        <taxon>Caesalpinioideae</taxon>
        <taxon>Cassia clade</taxon>
        <taxon>Senna</taxon>
    </lineage>
</organism>
<comment type="caution">
    <text evidence="3">The sequence shown here is derived from an EMBL/GenBank/DDBJ whole genome shotgun (WGS) entry which is preliminary data.</text>
</comment>
<keyword evidence="4" id="KW-1185">Reference proteome</keyword>
<name>A0A834WF71_9FABA</name>
<dbReference type="EMBL" id="JAAIUW010000009">
    <property type="protein sequence ID" value="KAF7817116.1"/>
    <property type="molecule type" value="Genomic_DNA"/>
</dbReference>
<dbReference type="GO" id="GO:0008270">
    <property type="term" value="F:zinc ion binding"/>
    <property type="evidence" value="ECO:0007669"/>
    <property type="project" value="UniProtKB-KW"/>
</dbReference>
<dbReference type="GO" id="GO:0061630">
    <property type="term" value="F:ubiquitin protein ligase activity"/>
    <property type="evidence" value="ECO:0007669"/>
    <property type="project" value="InterPro"/>
</dbReference>
<dbReference type="AlphaFoldDB" id="A0A834WF71"/>
<keyword evidence="1" id="KW-0479">Metal-binding</keyword>
<keyword evidence="1" id="KW-0863">Zinc-finger</keyword>
<dbReference type="InterPro" id="IPR039903">
    <property type="entry name" value="Zswim2"/>
</dbReference>
<proteinExistence type="predicted"/>
<dbReference type="InterPro" id="IPR007527">
    <property type="entry name" value="Znf_SWIM"/>
</dbReference>
<dbReference type="PANTHER" id="PTHR21540:SF0">
    <property type="entry name" value="PHD FAMILY PROTEIN"/>
    <property type="match status" value="1"/>
</dbReference>
<keyword evidence="3" id="KW-0808">Transferase</keyword>
<evidence type="ECO:0000259" key="2">
    <source>
        <dbReference type="PROSITE" id="PS50966"/>
    </source>
</evidence>
<feature type="domain" description="SWIM-type" evidence="2">
    <location>
        <begin position="54"/>
        <end position="84"/>
    </location>
</feature>
<dbReference type="Gene3D" id="3.30.40.10">
    <property type="entry name" value="Zinc/RING finger domain, C3HC4 (zinc finger)"/>
    <property type="match status" value="1"/>
</dbReference>
<dbReference type="Proteomes" id="UP000634136">
    <property type="component" value="Unassembled WGS sequence"/>
</dbReference>
<dbReference type="PROSITE" id="PS50966">
    <property type="entry name" value="ZF_SWIM"/>
    <property type="match status" value="1"/>
</dbReference>
<evidence type="ECO:0000256" key="1">
    <source>
        <dbReference type="PROSITE-ProRule" id="PRU00325"/>
    </source>
</evidence>
<keyword evidence="1" id="KW-0862">Zinc</keyword>
<reference evidence="3" key="1">
    <citation type="submission" date="2020-09" db="EMBL/GenBank/DDBJ databases">
        <title>Genome-Enabled Discovery of Anthraquinone Biosynthesis in Senna tora.</title>
        <authorList>
            <person name="Kang S.-H."/>
            <person name="Pandey R.P."/>
            <person name="Lee C.-M."/>
            <person name="Sim J.-S."/>
            <person name="Jeong J.-T."/>
            <person name="Choi B.-S."/>
            <person name="Jung M."/>
            <person name="Ginzburg D."/>
            <person name="Zhao K."/>
            <person name="Won S.Y."/>
            <person name="Oh T.-J."/>
            <person name="Yu Y."/>
            <person name="Kim N.-H."/>
            <person name="Lee O.R."/>
            <person name="Lee T.-H."/>
            <person name="Bashyal P."/>
            <person name="Kim T.-S."/>
            <person name="Lee W.-H."/>
            <person name="Kawkins C."/>
            <person name="Kim C.-K."/>
            <person name="Kim J.S."/>
            <person name="Ahn B.O."/>
            <person name="Rhee S.Y."/>
            <person name="Sohng J.K."/>
        </authorList>
    </citation>
    <scope>NUCLEOTIDE SEQUENCE</scope>
    <source>
        <tissue evidence="3">Leaf</tissue>
    </source>
</reference>